<keyword evidence="3" id="KW-0067">ATP-binding</keyword>
<keyword evidence="1" id="KW-0813">Transport</keyword>
<dbReference type="GO" id="GO:0042626">
    <property type="term" value="F:ATPase-coupled transmembrane transporter activity"/>
    <property type="evidence" value="ECO:0007669"/>
    <property type="project" value="TreeGrafter"/>
</dbReference>
<organism evidence="5 6">
    <name type="scientific">Pleodorina starrii</name>
    <dbReference type="NCBI Taxonomy" id="330485"/>
    <lineage>
        <taxon>Eukaryota</taxon>
        <taxon>Viridiplantae</taxon>
        <taxon>Chlorophyta</taxon>
        <taxon>core chlorophytes</taxon>
        <taxon>Chlorophyceae</taxon>
        <taxon>CS clade</taxon>
        <taxon>Chlamydomonadales</taxon>
        <taxon>Volvocaceae</taxon>
        <taxon>Pleodorina</taxon>
    </lineage>
</organism>
<dbReference type="Proteomes" id="UP001165080">
    <property type="component" value="Unassembled WGS sequence"/>
</dbReference>
<sequence>MRVAQWAGTVAPYRRPTLPPFASAAAAGPGGGSGAAGAGSAFGDPNSLVGMLMAYAVQLQQQQQQAGVGAIGAEIRVEGIGFHPPGSEKPLLEDINLSLPANKLGLIMGRSGSGKTTLLQVLAGLTEQTSGQIRILRGGGSGGGGGAGGLPQQQQQRLAVAQNGGAAGNGTAAAAAAAVPAPLVPPGLSVEERMAQVGLVFQFPERHFLGEDLMQELTFTWPRLMQYWGERQALSARMQQVLEAVGLEDIPLNVAPWALSGGQQRRLALAIQLVRQPALLLLDEPLAGLDWTSRQEVVTLLRRLKEQCTLLVVSHDLAEIAPLVDCAWRMRIGGTCEPVDWPPADLAGLEQ</sequence>
<dbReference type="PROSITE" id="PS50893">
    <property type="entry name" value="ABC_TRANSPORTER_2"/>
    <property type="match status" value="1"/>
</dbReference>
<dbReference type="GO" id="GO:0005524">
    <property type="term" value="F:ATP binding"/>
    <property type="evidence" value="ECO:0007669"/>
    <property type="project" value="UniProtKB-KW"/>
</dbReference>
<dbReference type="Gene3D" id="3.40.50.300">
    <property type="entry name" value="P-loop containing nucleotide triphosphate hydrolases"/>
    <property type="match status" value="1"/>
</dbReference>
<proteinExistence type="predicted"/>
<dbReference type="InterPro" id="IPR015856">
    <property type="entry name" value="ABC_transpr_CbiO/EcfA_su"/>
</dbReference>
<dbReference type="InterPro" id="IPR017871">
    <property type="entry name" value="ABC_transporter-like_CS"/>
</dbReference>
<feature type="domain" description="ABC transporter" evidence="4">
    <location>
        <begin position="75"/>
        <end position="351"/>
    </location>
</feature>
<dbReference type="GO" id="GO:0016020">
    <property type="term" value="C:membrane"/>
    <property type="evidence" value="ECO:0007669"/>
    <property type="project" value="InterPro"/>
</dbReference>
<dbReference type="EMBL" id="BRXU01000007">
    <property type="protein sequence ID" value="GLC53050.1"/>
    <property type="molecule type" value="Genomic_DNA"/>
</dbReference>
<gene>
    <name evidence="5" type="primary">PLEST002331</name>
    <name evidence="5" type="ORF">PLESTB_000702600</name>
</gene>
<keyword evidence="6" id="KW-1185">Reference proteome</keyword>
<dbReference type="PANTHER" id="PTHR43553:SF1">
    <property type="entry name" value="ABC TRANSPORTER I FAMILY MEMBER 11, CHLOROPLASTIC"/>
    <property type="match status" value="1"/>
</dbReference>
<dbReference type="GO" id="GO:0009941">
    <property type="term" value="C:chloroplast envelope"/>
    <property type="evidence" value="ECO:0007669"/>
    <property type="project" value="TreeGrafter"/>
</dbReference>
<evidence type="ECO:0000256" key="3">
    <source>
        <dbReference type="ARBA" id="ARBA00022840"/>
    </source>
</evidence>
<dbReference type="InterPro" id="IPR027417">
    <property type="entry name" value="P-loop_NTPase"/>
</dbReference>
<dbReference type="PANTHER" id="PTHR43553">
    <property type="entry name" value="HEAVY METAL TRANSPORTER"/>
    <property type="match status" value="1"/>
</dbReference>
<protein>
    <recommendedName>
        <fullName evidence="4">ABC transporter domain-containing protein</fullName>
    </recommendedName>
</protein>
<dbReference type="PROSITE" id="PS00211">
    <property type="entry name" value="ABC_TRANSPORTER_1"/>
    <property type="match status" value="1"/>
</dbReference>
<dbReference type="InterPro" id="IPR003593">
    <property type="entry name" value="AAA+_ATPase"/>
</dbReference>
<comment type="caution">
    <text evidence="5">The sequence shown here is derived from an EMBL/GenBank/DDBJ whole genome shotgun (WGS) entry which is preliminary data.</text>
</comment>
<evidence type="ECO:0000256" key="2">
    <source>
        <dbReference type="ARBA" id="ARBA00022741"/>
    </source>
</evidence>
<evidence type="ECO:0000313" key="6">
    <source>
        <dbReference type="Proteomes" id="UP001165080"/>
    </source>
</evidence>
<dbReference type="SMART" id="SM00382">
    <property type="entry name" value="AAA"/>
    <property type="match status" value="1"/>
</dbReference>
<dbReference type="AlphaFoldDB" id="A0A9W6BJS7"/>
<dbReference type="Pfam" id="PF00005">
    <property type="entry name" value="ABC_tran"/>
    <property type="match status" value="1"/>
</dbReference>
<reference evidence="5 6" key="1">
    <citation type="journal article" date="2023" name="Commun. Biol.">
        <title>Reorganization of the ancestral sex-determining regions during the evolution of trioecy in Pleodorina starrii.</title>
        <authorList>
            <person name="Takahashi K."/>
            <person name="Suzuki S."/>
            <person name="Kawai-Toyooka H."/>
            <person name="Yamamoto K."/>
            <person name="Hamaji T."/>
            <person name="Ootsuki R."/>
            <person name="Yamaguchi H."/>
            <person name="Kawachi M."/>
            <person name="Higashiyama T."/>
            <person name="Nozaki H."/>
        </authorList>
    </citation>
    <scope>NUCLEOTIDE SEQUENCE [LARGE SCALE GENOMIC DNA]</scope>
    <source>
        <strain evidence="5 6">NIES-4479</strain>
    </source>
</reference>
<evidence type="ECO:0000313" key="5">
    <source>
        <dbReference type="EMBL" id="GLC53050.1"/>
    </source>
</evidence>
<dbReference type="GO" id="GO:0016887">
    <property type="term" value="F:ATP hydrolysis activity"/>
    <property type="evidence" value="ECO:0007669"/>
    <property type="project" value="InterPro"/>
</dbReference>
<evidence type="ECO:0000256" key="1">
    <source>
        <dbReference type="ARBA" id="ARBA00022448"/>
    </source>
</evidence>
<dbReference type="SUPFAM" id="SSF52540">
    <property type="entry name" value="P-loop containing nucleoside triphosphate hydrolases"/>
    <property type="match status" value="1"/>
</dbReference>
<dbReference type="InterPro" id="IPR050095">
    <property type="entry name" value="ECF_ABC_transporter_ATP-bd"/>
</dbReference>
<dbReference type="CDD" id="cd03225">
    <property type="entry name" value="ABC_cobalt_CbiO_domain1"/>
    <property type="match status" value="1"/>
</dbReference>
<dbReference type="InterPro" id="IPR003439">
    <property type="entry name" value="ABC_transporter-like_ATP-bd"/>
</dbReference>
<keyword evidence="2" id="KW-0547">Nucleotide-binding</keyword>
<accession>A0A9W6BJS7</accession>
<dbReference type="OrthoDB" id="10255969at2759"/>
<name>A0A9W6BJS7_9CHLO</name>
<evidence type="ECO:0000259" key="4">
    <source>
        <dbReference type="PROSITE" id="PS50893"/>
    </source>
</evidence>